<reference evidence="3 4" key="1">
    <citation type="submission" date="2019-12" db="EMBL/GenBank/DDBJ databases">
        <title>Chromosome-level assembly of the Caenorhabditis remanei genome.</title>
        <authorList>
            <person name="Teterina A.A."/>
            <person name="Willis J.H."/>
            <person name="Phillips P.C."/>
        </authorList>
    </citation>
    <scope>NUCLEOTIDE SEQUENCE [LARGE SCALE GENOMIC DNA]</scope>
    <source>
        <strain evidence="3 4">PX506</strain>
        <tissue evidence="3">Whole organism</tissue>
    </source>
</reference>
<dbReference type="CTD" id="9799315"/>
<comment type="caution">
    <text evidence="3">The sequence shown here is derived from an EMBL/GenBank/DDBJ whole genome shotgun (WGS) entry which is preliminary data.</text>
</comment>
<evidence type="ECO:0000256" key="2">
    <source>
        <dbReference type="SAM" id="SignalP"/>
    </source>
</evidence>
<dbReference type="AlphaFoldDB" id="A0A6A5HP92"/>
<keyword evidence="1" id="KW-0175">Coiled coil</keyword>
<sequence length="203" mass="23652">MKTTNLLIFLSFLATNVSGCSPDVKFEKDHHRRKELEDKFIHNLADLKNHEEVLLKAVEMMKLANEKKENGEDEIDYKKRIAEIEKELKATKDDHTRLLEKHEDYLRKFDGPRTWSETISKYTGDAFGRLLFNGLWGAIVLLLPLLIRPFQRRWLAALRGGDGPTIEEVTEDHIDGMRISNEEVRQILDSDDKPKKRRVVKAE</sequence>
<dbReference type="GeneID" id="9799315"/>
<dbReference type="EMBL" id="WUAV01000001">
    <property type="protein sequence ID" value="KAF1768404.1"/>
    <property type="molecule type" value="Genomic_DNA"/>
</dbReference>
<dbReference type="KEGG" id="crq:GCK72_000216"/>
<dbReference type="RefSeq" id="XP_003092340.2">
    <property type="nucleotide sequence ID" value="XM_003092292.2"/>
</dbReference>
<evidence type="ECO:0000313" key="3">
    <source>
        <dbReference type="EMBL" id="KAF1768404.1"/>
    </source>
</evidence>
<accession>A0A6A5HP92</accession>
<gene>
    <name evidence="3" type="ORF">GCK72_000216</name>
</gene>
<feature type="signal peptide" evidence="2">
    <location>
        <begin position="1"/>
        <end position="19"/>
    </location>
</feature>
<feature type="chain" id="PRO_5025677101" evidence="2">
    <location>
        <begin position="20"/>
        <end position="203"/>
    </location>
</feature>
<dbReference type="Proteomes" id="UP000483820">
    <property type="component" value="Chromosome I"/>
</dbReference>
<evidence type="ECO:0000313" key="4">
    <source>
        <dbReference type="Proteomes" id="UP000483820"/>
    </source>
</evidence>
<feature type="coiled-coil region" evidence="1">
    <location>
        <begin position="47"/>
        <end position="101"/>
    </location>
</feature>
<proteinExistence type="predicted"/>
<keyword evidence="2" id="KW-0732">Signal</keyword>
<organism evidence="3 4">
    <name type="scientific">Caenorhabditis remanei</name>
    <name type="common">Caenorhabditis vulgaris</name>
    <dbReference type="NCBI Taxonomy" id="31234"/>
    <lineage>
        <taxon>Eukaryota</taxon>
        <taxon>Metazoa</taxon>
        <taxon>Ecdysozoa</taxon>
        <taxon>Nematoda</taxon>
        <taxon>Chromadorea</taxon>
        <taxon>Rhabditida</taxon>
        <taxon>Rhabditina</taxon>
        <taxon>Rhabditomorpha</taxon>
        <taxon>Rhabditoidea</taxon>
        <taxon>Rhabditidae</taxon>
        <taxon>Peloderinae</taxon>
        <taxon>Caenorhabditis</taxon>
    </lineage>
</organism>
<protein>
    <submittedName>
        <fullName evidence="3">Uncharacterized protein</fullName>
    </submittedName>
</protein>
<name>A0A6A5HP92_CAERE</name>
<evidence type="ECO:0000256" key="1">
    <source>
        <dbReference type="SAM" id="Coils"/>
    </source>
</evidence>